<accession>A0A0M3IA48</accession>
<protein>
    <submittedName>
        <fullName evidence="4">LCCL domain-containing protein</fullName>
    </submittedName>
</protein>
<evidence type="ECO:0000313" key="4">
    <source>
        <dbReference type="WBParaSite" id="ALUE_0001440601-mRNA-1"/>
    </source>
</evidence>
<dbReference type="GO" id="GO:0042393">
    <property type="term" value="F:histone binding"/>
    <property type="evidence" value="ECO:0007669"/>
    <property type="project" value="TreeGrafter"/>
</dbReference>
<dbReference type="Pfam" id="PF02820">
    <property type="entry name" value="MBT"/>
    <property type="match status" value="2"/>
</dbReference>
<proteinExistence type="predicted"/>
<keyword evidence="3" id="KW-1185">Reference proteome</keyword>
<dbReference type="AlphaFoldDB" id="A0A0M3IA48"/>
<dbReference type="SUPFAM" id="SSF63748">
    <property type="entry name" value="Tudor/PWWP/MBT"/>
    <property type="match status" value="2"/>
</dbReference>
<evidence type="ECO:0000313" key="3">
    <source>
        <dbReference type="Proteomes" id="UP000036681"/>
    </source>
</evidence>
<dbReference type="GO" id="GO:0045892">
    <property type="term" value="P:negative regulation of DNA-templated transcription"/>
    <property type="evidence" value="ECO:0007669"/>
    <property type="project" value="TreeGrafter"/>
</dbReference>
<dbReference type="PANTHER" id="PTHR12247">
    <property type="entry name" value="POLYCOMB GROUP PROTEIN"/>
    <property type="match status" value="1"/>
</dbReference>
<evidence type="ECO:0000256" key="1">
    <source>
        <dbReference type="ARBA" id="ARBA00022737"/>
    </source>
</evidence>
<keyword evidence="1" id="KW-0677">Repeat</keyword>
<dbReference type="InterPro" id="IPR004092">
    <property type="entry name" value="Mbt"/>
</dbReference>
<dbReference type="GO" id="GO:0005634">
    <property type="term" value="C:nucleus"/>
    <property type="evidence" value="ECO:0007669"/>
    <property type="project" value="InterPro"/>
</dbReference>
<dbReference type="InterPro" id="IPR050548">
    <property type="entry name" value="PcG_chromatin_remod_factors"/>
</dbReference>
<sequence length="295" mass="34103">MDASWHRRSVKAADVNRCEERALVRAQLCSILNKMVQFRSIVLVASSPKTDTVKGSYKWDEYLEKVLTKMNENNDHDSQCSNYVVPVECFYEAPFGEYAQHIIPNIKLEVALNDESTSYVDESTSLFWVANVQKIAGYRILVRYEGMDQKGDEANDFWINLGSSELRHIAGYRILVRYEGMDQKGDEANDFWINLGSSELRHLEVALNDESTSYVDESTSLFWVANVQKIAGYRILVRYEGMDQKGDEANDFWINLGSSELRHVETWNIGKKIFSTILIKRKTDEDWKFKGERYA</sequence>
<evidence type="ECO:0000256" key="2">
    <source>
        <dbReference type="PROSITE-ProRule" id="PRU00459"/>
    </source>
</evidence>
<dbReference type="WBParaSite" id="ALUE_0001440601-mRNA-1">
    <property type="protein sequence ID" value="ALUE_0001440601-mRNA-1"/>
    <property type="gene ID" value="ALUE_0001440601"/>
</dbReference>
<dbReference type="PROSITE" id="PS51079">
    <property type="entry name" value="MBT"/>
    <property type="match status" value="1"/>
</dbReference>
<organism evidence="3 4">
    <name type="scientific">Ascaris lumbricoides</name>
    <name type="common">Giant roundworm</name>
    <dbReference type="NCBI Taxonomy" id="6252"/>
    <lineage>
        <taxon>Eukaryota</taxon>
        <taxon>Metazoa</taxon>
        <taxon>Ecdysozoa</taxon>
        <taxon>Nematoda</taxon>
        <taxon>Chromadorea</taxon>
        <taxon>Rhabditida</taxon>
        <taxon>Spirurina</taxon>
        <taxon>Ascaridomorpha</taxon>
        <taxon>Ascaridoidea</taxon>
        <taxon>Ascarididae</taxon>
        <taxon>Ascaris</taxon>
    </lineage>
</organism>
<dbReference type="Gene3D" id="2.30.30.140">
    <property type="match status" value="2"/>
</dbReference>
<dbReference type="SMART" id="SM00561">
    <property type="entry name" value="MBT"/>
    <property type="match status" value="1"/>
</dbReference>
<dbReference type="GO" id="GO:0003682">
    <property type="term" value="F:chromatin binding"/>
    <property type="evidence" value="ECO:0007669"/>
    <property type="project" value="TreeGrafter"/>
</dbReference>
<name>A0A0M3IA48_ASCLU</name>
<feature type="repeat" description="MBT" evidence="2">
    <location>
        <begin position="57"/>
        <end position="182"/>
    </location>
</feature>
<reference evidence="4" key="1">
    <citation type="submission" date="2017-02" db="UniProtKB">
        <authorList>
            <consortium name="WormBaseParasite"/>
        </authorList>
    </citation>
    <scope>IDENTIFICATION</scope>
</reference>
<dbReference type="Proteomes" id="UP000036681">
    <property type="component" value="Unplaced"/>
</dbReference>